<dbReference type="PANTHER" id="PTHR23504">
    <property type="entry name" value="MAJOR FACILITATOR SUPERFAMILY DOMAIN-CONTAINING PROTEIN 10"/>
    <property type="match status" value="1"/>
</dbReference>
<evidence type="ECO:0000256" key="4">
    <source>
        <dbReference type="ARBA" id="ARBA00022989"/>
    </source>
</evidence>
<dbReference type="Gene3D" id="1.20.1250.20">
    <property type="entry name" value="MFS general substrate transporter like domains"/>
    <property type="match status" value="1"/>
</dbReference>
<feature type="transmembrane region" description="Helical" evidence="7">
    <location>
        <begin position="345"/>
        <end position="363"/>
    </location>
</feature>
<evidence type="ECO:0000256" key="3">
    <source>
        <dbReference type="ARBA" id="ARBA00022692"/>
    </source>
</evidence>
<organism evidence="9 10">
    <name type="scientific">Leucocoprinus birnbaumii</name>
    <dbReference type="NCBI Taxonomy" id="56174"/>
    <lineage>
        <taxon>Eukaryota</taxon>
        <taxon>Fungi</taxon>
        <taxon>Dikarya</taxon>
        <taxon>Basidiomycota</taxon>
        <taxon>Agaricomycotina</taxon>
        <taxon>Agaricomycetes</taxon>
        <taxon>Agaricomycetidae</taxon>
        <taxon>Agaricales</taxon>
        <taxon>Agaricineae</taxon>
        <taxon>Agaricaceae</taxon>
        <taxon>Leucocoprinus</taxon>
    </lineage>
</organism>
<sequence length="483" mass="52396">MLKKGPSAAVDEETPLLSSSSLEDRQKRGAPTALPRFQLGIALLLQLCEPVCSQSIYPYINELVSTLDIVGGDKRKVGYYAGLIESLFFMTEALTVLQWGRLSDRTGRKPVMLIGLVGSCISMLFFGLSRTFCTLVISRCLCGLLNGNVGVMKSVIGEQTDASNRADAFALVPVAWAAGAAVGPLIGGSLSNPQKRFPTIFTSDFWKEYPYFLPCLVAAGGVFVATTVTFLFFEETLPKHKQNSSMSSETSLADPHHHKPAPPPLRQILIWPVIISVANYASIAFLDLTMNALLPLFFAMPIEYGGLGFSPPTIGYLMGTYGVSTGILCVFLSARILRRFGEKRAFFWGTALFVPIFLLMPIMNMCARTSGVGPFVWALVAIELLIMPLINLPFSAIFTFITASAPDKRSLGATNGLSQTTASIARALGPALSTSLFSFSVQYNILGGYGVYVLMTMFSLLALGLASFLPECVWDEETTLDRK</sequence>
<feature type="transmembrane region" description="Helical" evidence="7">
    <location>
        <begin position="449"/>
        <end position="474"/>
    </location>
</feature>
<keyword evidence="4 7" id="KW-1133">Transmembrane helix</keyword>
<feature type="transmembrane region" description="Helical" evidence="7">
    <location>
        <begin position="77"/>
        <end position="99"/>
    </location>
</feature>
<dbReference type="InterPro" id="IPR020846">
    <property type="entry name" value="MFS_dom"/>
</dbReference>
<feature type="transmembrane region" description="Helical" evidence="7">
    <location>
        <begin position="314"/>
        <end position="333"/>
    </location>
</feature>
<dbReference type="Pfam" id="PF07690">
    <property type="entry name" value="MFS_1"/>
    <property type="match status" value="1"/>
</dbReference>
<protein>
    <recommendedName>
        <fullName evidence="8">Major facilitator superfamily (MFS) profile domain-containing protein</fullName>
    </recommendedName>
</protein>
<accession>A0AAD5VS58</accession>
<keyword evidence="2" id="KW-0813">Transport</keyword>
<gene>
    <name evidence="9" type="ORF">NP233_g7653</name>
</gene>
<dbReference type="CDD" id="cd17330">
    <property type="entry name" value="MFS_SLC46_TetA_like"/>
    <property type="match status" value="1"/>
</dbReference>
<proteinExistence type="predicted"/>
<dbReference type="PANTHER" id="PTHR23504:SF15">
    <property type="entry name" value="MAJOR FACILITATOR SUPERFAMILY (MFS) PROFILE DOMAIN-CONTAINING PROTEIN"/>
    <property type="match status" value="1"/>
</dbReference>
<evidence type="ECO:0000256" key="7">
    <source>
        <dbReference type="SAM" id="Phobius"/>
    </source>
</evidence>
<keyword evidence="5 7" id="KW-0472">Membrane</keyword>
<dbReference type="AlphaFoldDB" id="A0AAD5VS58"/>
<comment type="caution">
    <text evidence="9">The sequence shown here is derived from an EMBL/GenBank/DDBJ whole genome shotgun (WGS) entry which is preliminary data.</text>
</comment>
<evidence type="ECO:0000256" key="5">
    <source>
        <dbReference type="ARBA" id="ARBA00023136"/>
    </source>
</evidence>
<feature type="region of interest" description="Disordered" evidence="6">
    <location>
        <begin position="1"/>
        <end position="24"/>
    </location>
</feature>
<feature type="domain" description="Major facilitator superfamily (MFS) profile" evidence="8">
    <location>
        <begin position="38"/>
        <end position="474"/>
    </location>
</feature>
<evidence type="ECO:0000313" key="10">
    <source>
        <dbReference type="Proteomes" id="UP001213000"/>
    </source>
</evidence>
<feature type="transmembrane region" description="Helical" evidence="7">
    <location>
        <begin position="268"/>
        <end position="294"/>
    </location>
</feature>
<dbReference type="InterPro" id="IPR036259">
    <property type="entry name" value="MFS_trans_sf"/>
</dbReference>
<keyword evidence="10" id="KW-1185">Reference proteome</keyword>
<dbReference type="InterPro" id="IPR001958">
    <property type="entry name" value="Tet-R_TetA/multi-R_MdtG-like"/>
</dbReference>
<feature type="transmembrane region" description="Helical" evidence="7">
    <location>
        <begin position="111"/>
        <end position="129"/>
    </location>
</feature>
<comment type="subcellular location">
    <subcellularLocation>
        <location evidence="1">Membrane</location>
        <topology evidence="1">Multi-pass membrane protein</topology>
    </subcellularLocation>
</comment>
<dbReference type="PROSITE" id="PS50850">
    <property type="entry name" value="MFS"/>
    <property type="match status" value="1"/>
</dbReference>
<feature type="transmembrane region" description="Helical" evidence="7">
    <location>
        <begin position="168"/>
        <end position="191"/>
    </location>
</feature>
<evidence type="ECO:0000313" key="9">
    <source>
        <dbReference type="EMBL" id="KAJ3565405.1"/>
    </source>
</evidence>
<reference evidence="9" key="1">
    <citation type="submission" date="2022-07" db="EMBL/GenBank/DDBJ databases">
        <title>Genome Sequence of Leucocoprinus birnbaumii.</title>
        <authorList>
            <person name="Buettner E."/>
        </authorList>
    </citation>
    <scope>NUCLEOTIDE SEQUENCE</scope>
    <source>
        <strain evidence="9">VT141</strain>
    </source>
</reference>
<dbReference type="Proteomes" id="UP001213000">
    <property type="component" value="Unassembled WGS sequence"/>
</dbReference>
<dbReference type="PRINTS" id="PR01035">
    <property type="entry name" value="TCRTETA"/>
</dbReference>
<dbReference type="InterPro" id="IPR011701">
    <property type="entry name" value="MFS"/>
</dbReference>
<dbReference type="GO" id="GO:0016020">
    <property type="term" value="C:membrane"/>
    <property type="evidence" value="ECO:0007669"/>
    <property type="project" value="UniProtKB-SubCell"/>
</dbReference>
<dbReference type="EMBL" id="JANIEX010000573">
    <property type="protein sequence ID" value="KAJ3565405.1"/>
    <property type="molecule type" value="Genomic_DNA"/>
</dbReference>
<feature type="transmembrane region" description="Helical" evidence="7">
    <location>
        <begin position="375"/>
        <end position="403"/>
    </location>
</feature>
<evidence type="ECO:0000256" key="1">
    <source>
        <dbReference type="ARBA" id="ARBA00004141"/>
    </source>
</evidence>
<keyword evidence="3 7" id="KW-0812">Transmembrane</keyword>
<name>A0AAD5VS58_9AGAR</name>
<evidence type="ECO:0000256" key="6">
    <source>
        <dbReference type="SAM" id="MobiDB-lite"/>
    </source>
</evidence>
<evidence type="ECO:0000256" key="2">
    <source>
        <dbReference type="ARBA" id="ARBA00022448"/>
    </source>
</evidence>
<dbReference type="GO" id="GO:0022857">
    <property type="term" value="F:transmembrane transporter activity"/>
    <property type="evidence" value="ECO:0007669"/>
    <property type="project" value="InterPro"/>
</dbReference>
<feature type="transmembrane region" description="Helical" evidence="7">
    <location>
        <begin position="211"/>
        <end position="233"/>
    </location>
</feature>
<evidence type="ECO:0000259" key="8">
    <source>
        <dbReference type="PROSITE" id="PS50850"/>
    </source>
</evidence>
<dbReference type="SUPFAM" id="SSF103473">
    <property type="entry name" value="MFS general substrate transporter"/>
    <property type="match status" value="1"/>
</dbReference>